<dbReference type="CDD" id="cd00755">
    <property type="entry name" value="YgdL_like"/>
    <property type="match status" value="1"/>
</dbReference>
<evidence type="ECO:0000256" key="7">
    <source>
        <dbReference type="ARBA" id="ARBA00022989"/>
    </source>
</evidence>
<dbReference type="PANTHER" id="PTHR43267:SF1">
    <property type="entry name" value="TRNA THREONYLCARBAMOYLADENOSINE DEHYDRATASE"/>
    <property type="match status" value="1"/>
</dbReference>
<dbReference type="InterPro" id="IPR000594">
    <property type="entry name" value="ThiF_NAD_FAD-bd"/>
</dbReference>
<evidence type="ECO:0000256" key="8">
    <source>
        <dbReference type="ARBA" id="ARBA00023136"/>
    </source>
</evidence>
<evidence type="ECO:0000256" key="1">
    <source>
        <dbReference type="ARBA" id="ARBA00004167"/>
    </source>
</evidence>
<name>A0A368N5B5_9GAMM</name>
<keyword evidence="3" id="KW-0436">Ligase</keyword>
<dbReference type="InterPro" id="IPR045886">
    <property type="entry name" value="ThiF/MoeB/HesA"/>
</dbReference>
<protein>
    <recommendedName>
        <fullName evidence="9">tRNA threonylcarbamoyladenosine dehydratase</fullName>
    </recommendedName>
    <alternativeName>
        <fullName evidence="10">t(6)A37 dehydratase</fullName>
    </alternativeName>
</protein>
<dbReference type="Pfam" id="PF00899">
    <property type="entry name" value="ThiF"/>
    <property type="match status" value="1"/>
</dbReference>
<organism evidence="12 13">
    <name type="scientific">Corallincola holothuriorum</name>
    <dbReference type="NCBI Taxonomy" id="2282215"/>
    <lineage>
        <taxon>Bacteria</taxon>
        <taxon>Pseudomonadati</taxon>
        <taxon>Pseudomonadota</taxon>
        <taxon>Gammaproteobacteria</taxon>
        <taxon>Alteromonadales</taxon>
        <taxon>Psychromonadaceae</taxon>
        <taxon>Corallincola</taxon>
    </lineage>
</organism>
<dbReference type="AlphaFoldDB" id="A0A368N5B5"/>
<proteinExistence type="inferred from homology"/>
<dbReference type="EMBL" id="QPID01000011">
    <property type="protein sequence ID" value="RCU45213.1"/>
    <property type="molecule type" value="Genomic_DNA"/>
</dbReference>
<evidence type="ECO:0000256" key="2">
    <source>
        <dbReference type="ARBA" id="ARBA00009919"/>
    </source>
</evidence>
<keyword evidence="4" id="KW-0812">Transmembrane</keyword>
<comment type="similarity">
    <text evidence="2">Belongs to the HesA/MoeB/ThiF family.</text>
</comment>
<comment type="caution">
    <text evidence="12">The sequence shown here is derived from an EMBL/GenBank/DDBJ whole genome shotgun (WGS) entry which is preliminary data.</text>
</comment>
<evidence type="ECO:0000256" key="6">
    <source>
        <dbReference type="ARBA" id="ARBA00022840"/>
    </source>
</evidence>
<keyword evidence="13" id="KW-1185">Reference proteome</keyword>
<keyword evidence="6" id="KW-0067">ATP-binding</keyword>
<comment type="subcellular location">
    <subcellularLocation>
        <location evidence="1">Membrane</location>
        <topology evidence="1">Single-pass membrane protein</topology>
    </subcellularLocation>
</comment>
<evidence type="ECO:0000256" key="9">
    <source>
        <dbReference type="ARBA" id="ARBA00074884"/>
    </source>
</evidence>
<evidence type="ECO:0000259" key="11">
    <source>
        <dbReference type="Pfam" id="PF00899"/>
    </source>
</evidence>
<dbReference type="GO" id="GO:0061503">
    <property type="term" value="F:tRNA threonylcarbamoyladenosine dehydratase"/>
    <property type="evidence" value="ECO:0007669"/>
    <property type="project" value="TreeGrafter"/>
</dbReference>
<dbReference type="GO" id="GO:0061504">
    <property type="term" value="P:cyclic threonylcarbamoyladenosine biosynthetic process"/>
    <property type="evidence" value="ECO:0007669"/>
    <property type="project" value="TreeGrafter"/>
</dbReference>
<sequence length="277" mass="29577">MTDIDVDSSTDTLRFGGINRLYGNDAAQILANAHLCVIGIGGVGSWTAEALARSGVGQLTLIDLDDICVTNTNRQIHATADTIGQDKTAVMAERIRAINPACQVNCVEDFVTEETQAEYLLAGFDCVIDAIDSVNAKTAMIAFCKRNKIPLITVGGAGGQTDPRLITSGDLAKTFNDPLLAKVRNNLRRKHNFTKNTKRKFGIEAVFSEEQLVYPQADGSVCQTKAMNDGSTRLDCAGGFGAATMVTATFGFIAAARAVDKVLAKARKALLEKPTTE</sequence>
<dbReference type="PANTHER" id="PTHR43267">
    <property type="entry name" value="TRNA THREONYLCARBAMOYLADENOSINE DEHYDRATASE"/>
    <property type="match status" value="1"/>
</dbReference>
<feature type="domain" description="THIF-type NAD/FAD binding fold" evidence="11">
    <location>
        <begin position="21"/>
        <end position="267"/>
    </location>
</feature>
<dbReference type="OrthoDB" id="9804150at2"/>
<dbReference type="Proteomes" id="UP000252558">
    <property type="component" value="Unassembled WGS sequence"/>
</dbReference>
<reference evidence="12 13" key="1">
    <citation type="submission" date="2018-07" db="EMBL/GenBank/DDBJ databases">
        <title>Corallincola holothuriorum sp. nov., a new facultative anaerobe isolated from sea cucumber Apostichopus japonicus.</title>
        <authorList>
            <person name="Xia H."/>
        </authorList>
    </citation>
    <scope>NUCLEOTIDE SEQUENCE [LARGE SCALE GENOMIC DNA]</scope>
    <source>
        <strain evidence="12 13">C4</strain>
    </source>
</reference>
<keyword evidence="8" id="KW-0472">Membrane</keyword>
<dbReference type="SUPFAM" id="SSF69572">
    <property type="entry name" value="Activating enzymes of the ubiquitin-like proteins"/>
    <property type="match status" value="1"/>
</dbReference>
<evidence type="ECO:0000256" key="10">
    <source>
        <dbReference type="ARBA" id="ARBA00083375"/>
    </source>
</evidence>
<dbReference type="Gene3D" id="3.40.50.720">
    <property type="entry name" value="NAD(P)-binding Rossmann-like Domain"/>
    <property type="match status" value="1"/>
</dbReference>
<dbReference type="GO" id="GO:0005524">
    <property type="term" value="F:ATP binding"/>
    <property type="evidence" value="ECO:0007669"/>
    <property type="project" value="UniProtKB-KW"/>
</dbReference>
<accession>A0A368N5B5</accession>
<dbReference type="RefSeq" id="WP_114339418.1">
    <property type="nucleotide sequence ID" value="NZ_QPID01000011.1"/>
</dbReference>
<evidence type="ECO:0000256" key="4">
    <source>
        <dbReference type="ARBA" id="ARBA00022692"/>
    </source>
</evidence>
<evidence type="ECO:0000313" key="13">
    <source>
        <dbReference type="Proteomes" id="UP000252558"/>
    </source>
</evidence>
<dbReference type="FunFam" id="3.40.50.720:FF:000096">
    <property type="entry name" value="tRNA cyclic N6-threonylcarbamoyladenosine(37) synthase TcdA"/>
    <property type="match status" value="1"/>
</dbReference>
<dbReference type="GO" id="GO:0008641">
    <property type="term" value="F:ubiquitin-like modifier activating enzyme activity"/>
    <property type="evidence" value="ECO:0007669"/>
    <property type="project" value="InterPro"/>
</dbReference>
<dbReference type="InterPro" id="IPR035985">
    <property type="entry name" value="Ubiquitin-activating_enz"/>
</dbReference>
<keyword evidence="5" id="KW-0547">Nucleotide-binding</keyword>
<dbReference type="NCBIfam" id="NF011696">
    <property type="entry name" value="PRK15116.1"/>
    <property type="match status" value="1"/>
</dbReference>
<dbReference type="GO" id="GO:0016020">
    <property type="term" value="C:membrane"/>
    <property type="evidence" value="ECO:0007669"/>
    <property type="project" value="UniProtKB-SubCell"/>
</dbReference>
<evidence type="ECO:0000256" key="5">
    <source>
        <dbReference type="ARBA" id="ARBA00022741"/>
    </source>
</evidence>
<gene>
    <name evidence="12" type="ORF">DU002_15940</name>
</gene>
<evidence type="ECO:0000313" key="12">
    <source>
        <dbReference type="EMBL" id="RCU45213.1"/>
    </source>
</evidence>
<keyword evidence="7" id="KW-1133">Transmembrane helix</keyword>
<evidence type="ECO:0000256" key="3">
    <source>
        <dbReference type="ARBA" id="ARBA00022598"/>
    </source>
</evidence>